<feature type="repeat" description="WD" evidence="11">
    <location>
        <begin position="276"/>
        <end position="312"/>
    </location>
</feature>
<feature type="compositionally biased region" description="Basic and acidic residues" evidence="12">
    <location>
        <begin position="740"/>
        <end position="753"/>
    </location>
</feature>
<evidence type="ECO:0000256" key="3">
    <source>
        <dbReference type="ARBA" id="ARBA00009530"/>
    </source>
</evidence>
<evidence type="ECO:0000313" key="15">
    <source>
        <dbReference type="EMBL" id="WFD36061.1"/>
    </source>
</evidence>
<dbReference type="SUPFAM" id="SSF50978">
    <property type="entry name" value="WD40 repeat-like"/>
    <property type="match status" value="1"/>
</dbReference>
<feature type="transmembrane region" description="Helical" evidence="13">
    <location>
        <begin position="437"/>
        <end position="458"/>
    </location>
</feature>
<evidence type="ECO:0000256" key="10">
    <source>
        <dbReference type="ARBA" id="ARBA00023242"/>
    </source>
</evidence>
<protein>
    <submittedName>
        <fullName evidence="15">Histone acetyltransferase type B subunit 2</fullName>
    </submittedName>
</protein>
<dbReference type="GO" id="GO:0006325">
    <property type="term" value="P:chromatin organization"/>
    <property type="evidence" value="ECO:0007669"/>
    <property type="project" value="UniProtKB-KW"/>
</dbReference>
<dbReference type="AlphaFoldDB" id="A0AAF0JCM4"/>
<feature type="region of interest" description="Disordered" evidence="12">
    <location>
        <begin position="584"/>
        <end position="695"/>
    </location>
</feature>
<dbReference type="GO" id="GO:0005634">
    <property type="term" value="C:nucleus"/>
    <property type="evidence" value="ECO:0007669"/>
    <property type="project" value="UniProtKB-SubCell"/>
</dbReference>
<feature type="compositionally biased region" description="Low complexity" evidence="12">
    <location>
        <begin position="589"/>
        <end position="599"/>
    </location>
</feature>
<evidence type="ECO:0000313" key="16">
    <source>
        <dbReference type="Proteomes" id="UP001219933"/>
    </source>
</evidence>
<evidence type="ECO:0000256" key="4">
    <source>
        <dbReference type="ARBA" id="ARBA00022574"/>
    </source>
</evidence>
<keyword evidence="7" id="KW-0156">Chromatin regulator</keyword>
<evidence type="ECO:0000259" key="14">
    <source>
        <dbReference type="Pfam" id="PF12265"/>
    </source>
</evidence>
<organism evidence="15 16">
    <name type="scientific">Malassezia cuniculi</name>
    <dbReference type="NCBI Taxonomy" id="948313"/>
    <lineage>
        <taxon>Eukaryota</taxon>
        <taxon>Fungi</taxon>
        <taxon>Dikarya</taxon>
        <taxon>Basidiomycota</taxon>
        <taxon>Ustilaginomycotina</taxon>
        <taxon>Malasseziomycetes</taxon>
        <taxon>Malasseziales</taxon>
        <taxon>Malasseziaceae</taxon>
        <taxon>Malassezia</taxon>
    </lineage>
</organism>
<feature type="region of interest" description="Disordered" evidence="12">
    <location>
        <begin position="725"/>
        <end position="753"/>
    </location>
</feature>
<evidence type="ECO:0000256" key="11">
    <source>
        <dbReference type="PROSITE-ProRule" id="PRU00221"/>
    </source>
</evidence>
<comment type="similarity">
    <text evidence="3">Belongs to the UPF0057 (PMP3) family.</text>
</comment>
<keyword evidence="10" id="KW-0539">Nucleus</keyword>
<dbReference type="PROSITE" id="PS50082">
    <property type="entry name" value="WD_REPEATS_2"/>
    <property type="match status" value="4"/>
</dbReference>
<dbReference type="Pfam" id="PF01679">
    <property type="entry name" value="Pmp3"/>
    <property type="match status" value="1"/>
</dbReference>
<dbReference type="InterPro" id="IPR036322">
    <property type="entry name" value="WD40_repeat_dom_sf"/>
</dbReference>
<keyword evidence="5 13" id="KW-0812">Transmembrane</keyword>
<dbReference type="PROSITE" id="PS50294">
    <property type="entry name" value="WD_REPEATS_REGION"/>
    <property type="match status" value="3"/>
</dbReference>
<dbReference type="InterPro" id="IPR022052">
    <property type="entry name" value="Histone-bd_RBBP4-like_N"/>
</dbReference>
<dbReference type="InterPro" id="IPR020472">
    <property type="entry name" value="WD40_PAC1"/>
</dbReference>
<dbReference type="InterPro" id="IPR000612">
    <property type="entry name" value="PMP3"/>
</dbReference>
<feature type="compositionally biased region" description="Basic residues" evidence="12">
    <location>
        <begin position="618"/>
        <end position="630"/>
    </location>
</feature>
<dbReference type="GO" id="GO:0016020">
    <property type="term" value="C:membrane"/>
    <property type="evidence" value="ECO:0007669"/>
    <property type="project" value="UniProtKB-SubCell"/>
</dbReference>
<evidence type="ECO:0000256" key="5">
    <source>
        <dbReference type="ARBA" id="ARBA00022692"/>
    </source>
</evidence>
<keyword evidence="16" id="KW-1185">Reference proteome</keyword>
<dbReference type="EMBL" id="CP119880">
    <property type="protein sequence ID" value="WFD36061.1"/>
    <property type="molecule type" value="Genomic_DNA"/>
</dbReference>
<dbReference type="CDD" id="cd00200">
    <property type="entry name" value="WD40"/>
    <property type="match status" value="1"/>
</dbReference>
<feature type="domain" description="Histone-binding protein RBBP4-like N-terminal" evidence="14">
    <location>
        <begin position="20"/>
        <end position="90"/>
    </location>
</feature>
<accession>A0AAF0JCM4</accession>
<evidence type="ECO:0000256" key="2">
    <source>
        <dbReference type="ARBA" id="ARBA00004370"/>
    </source>
</evidence>
<sequence>MSGDLVEDEAAANMAMISNEEYKIWKKNSPFLYDMVITHALEWPTLTMQWFPDKEEIADKGLARHRLLLGTHTSGQDNNYLQIATLNLPNADGAKVDAKDYDEDKGGACLLTEIGSYSTSARIQVTQRINHDGEINRARYCPQNCDLIATRAVSGLTYIFDRTKHSNTPDSDGKCRPDIILRGQTAEGYGLSWNPLRQGHILAASEDTTVCYWDIGTYSKENNSLEPLTTFKGHSAIVEDVAWHNHHEALFASVGDDHQMLLWDTRESGASPKQRVEAHHGEVNAVAFSPASEYIVATGSSDKTAALWDLRNLGVRLHSLEGHTDEVLQLAWSPHHETVLCTASSDRRVNVWDLSRIGEEQTSEDAEDGPAELLFVHGGHTARPTDLSWSPQDPWKVATAAEDNIVMVWQPAASIVEPAEDEEPEAEELERPQRHHAFQALIVIFSILVPPLAVFIRFGIGKDFFINVLLTILGWLPGHVHNFFIQRVRRNESKERNPVWVERYKLTDPNRRKRNEENRKWAERYTGYTRPVQYDENGNEVFLDEEDDEFELPAGLAARQRLQRQRTGQLPPEPQSEFVEPDAYYNKEPAPSSGAGAAPWQEPTDTPGMGKWREEKTLHKKKSSKLRKLKLLSGKGGANKGSGAYPPRAYGNNAYGGTSQSVSAAGMDDLDRELMGLSAAERPPPTQSRGSIDEQLLEVQATGPGIDAMDREIMGLPNVEPVRYEPWRQRRTSTQQNRLPDLDRDVLDTNHTF</sequence>
<evidence type="ECO:0000256" key="7">
    <source>
        <dbReference type="ARBA" id="ARBA00022853"/>
    </source>
</evidence>
<reference evidence="15" key="1">
    <citation type="submission" date="2023-03" db="EMBL/GenBank/DDBJ databases">
        <title>Mating type loci evolution in Malassezia.</title>
        <authorList>
            <person name="Coelho M.A."/>
        </authorList>
    </citation>
    <scope>NUCLEOTIDE SEQUENCE</scope>
    <source>
        <strain evidence="15">CBS 11721</strain>
    </source>
</reference>
<dbReference type="PANTHER" id="PTHR22850">
    <property type="entry name" value="WD40 REPEAT FAMILY"/>
    <property type="match status" value="1"/>
</dbReference>
<dbReference type="Pfam" id="PF12265">
    <property type="entry name" value="CAF1C_H4-bd"/>
    <property type="match status" value="1"/>
</dbReference>
<keyword evidence="9 13" id="KW-0472">Membrane</keyword>
<proteinExistence type="inferred from homology"/>
<keyword evidence="8 13" id="KW-1133">Transmembrane helix</keyword>
<keyword evidence="6" id="KW-0677">Repeat</keyword>
<dbReference type="InterPro" id="IPR019775">
    <property type="entry name" value="WD40_repeat_CS"/>
</dbReference>
<gene>
    <name evidence="15" type="primary">HAT2</name>
    <name evidence="15" type="ORF">MCUN1_002932</name>
</gene>
<feature type="repeat" description="WD" evidence="11">
    <location>
        <begin position="231"/>
        <end position="273"/>
    </location>
</feature>
<name>A0AAF0JCM4_9BASI</name>
<dbReference type="PROSITE" id="PS01309">
    <property type="entry name" value="UPF0057"/>
    <property type="match status" value="1"/>
</dbReference>
<feature type="repeat" description="WD" evidence="11">
    <location>
        <begin position="377"/>
        <end position="410"/>
    </location>
</feature>
<evidence type="ECO:0000256" key="6">
    <source>
        <dbReference type="ARBA" id="ARBA00022737"/>
    </source>
</evidence>
<dbReference type="SMART" id="SM00320">
    <property type="entry name" value="WD40"/>
    <property type="match status" value="6"/>
</dbReference>
<dbReference type="PRINTS" id="PR00320">
    <property type="entry name" value="GPROTEINBRPT"/>
</dbReference>
<evidence type="ECO:0000256" key="12">
    <source>
        <dbReference type="SAM" id="MobiDB-lite"/>
    </source>
</evidence>
<evidence type="ECO:0000256" key="9">
    <source>
        <dbReference type="ARBA" id="ARBA00023136"/>
    </source>
</evidence>
<evidence type="ECO:0000256" key="8">
    <source>
        <dbReference type="ARBA" id="ARBA00022989"/>
    </source>
</evidence>
<keyword evidence="4 11" id="KW-0853">WD repeat</keyword>
<comment type="subcellular location">
    <subcellularLocation>
        <location evidence="2">Membrane</location>
    </subcellularLocation>
    <subcellularLocation>
        <location evidence="1">Nucleus</location>
    </subcellularLocation>
</comment>
<feature type="transmembrane region" description="Helical" evidence="13">
    <location>
        <begin position="464"/>
        <end position="485"/>
    </location>
</feature>
<dbReference type="Pfam" id="PF00400">
    <property type="entry name" value="WD40"/>
    <property type="match status" value="4"/>
</dbReference>
<dbReference type="InterPro" id="IPR050459">
    <property type="entry name" value="WD_repeat_RBAP46/RBAP48/MSI1"/>
</dbReference>
<dbReference type="PROSITE" id="PS00678">
    <property type="entry name" value="WD_REPEATS_1"/>
    <property type="match status" value="2"/>
</dbReference>
<evidence type="ECO:0000256" key="13">
    <source>
        <dbReference type="SAM" id="Phobius"/>
    </source>
</evidence>
<dbReference type="InterPro" id="IPR001680">
    <property type="entry name" value="WD40_rpt"/>
</dbReference>
<dbReference type="Proteomes" id="UP001219933">
    <property type="component" value="Chromosome 4"/>
</dbReference>
<dbReference type="InterPro" id="IPR015943">
    <property type="entry name" value="WD40/YVTN_repeat-like_dom_sf"/>
</dbReference>
<feature type="repeat" description="WD" evidence="11">
    <location>
        <begin position="320"/>
        <end position="362"/>
    </location>
</feature>
<evidence type="ECO:0000256" key="1">
    <source>
        <dbReference type="ARBA" id="ARBA00004123"/>
    </source>
</evidence>
<dbReference type="Gene3D" id="2.130.10.10">
    <property type="entry name" value="YVTN repeat-like/Quinoprotein amine dehydrogenase"/>
    <property type="match status" value="1"/>
</dbReference>